<organism evidence="12 13">
    <name type="scientific">Opisthorchis viverrini</name>
    <name type="common">Southeast Asian liver fluke</name>
    <dbReference type="NCBI Taxonomy" id="6198"/>
    <lineage>
        <taxon>Eukaryota</taxon>
        <taxon>Metazoa</taxon>
        <taxon>Spiralia</taxon>
        <taxon>Lophotrochozoa</taxon>
        <taxon>Platyhelminthes</taxon>
        <taxon>Trematoda</taxon>
        <taxon>Digenea</taxon>
        <taxon>Opisthorchiida</taxon>
        <taxon>Opisthorchiata</taxon>
        <taxon>Opisthorchiidae</taxon>
        <taxon>Opisthorchis</taxon>
    </lineage>
</organism>
<sequence>MKTRVSSDSPSLVPVLNDIVEELVDSCIMDGILVMHRAIKLGYFHLIAPEPSDESETDVSRSGANNNGYTGRDNSAKTAGCCRCVKCHSKVAATRFAPHLSNCMGLGRNSSRRANKRIAEQQRLEDFDDDADDDYVRQPPTQSRSIQSSASDSAISRYENGGTVSRTHSPLKLTISLIPPSGKADSGAKHVIRAINGTVISEQTHTDQDNSKAARPSSSSGRSSCGIKGSTKTTEPEIILKEAKVTLTSADVNIAVIKRD</sequence>
<dbReference type="InterPro" id="IPR051078">
    <property type="entry name" value="SGF11"/>
</dbReference>
<evidence type="ECO:0000256" key="6">
    <source>
        <dbReference type="ARBA" id="ARBA00023015"/>
    </source>
</evidence>
<name>A0A1S8X5P7_OPIVI</name>
<dbReference type="GO" id="GO:0003713">
    <property type="term" value="F:transcription coactivator activity"/>
    <property type="evidence" value="ECO:0007669"/>
    <property type="project" value="TreeGrafter"/>
</dbReference>
<proteinExistence type="inferred from homology"/>
<keyword evidence="9" id="KW-0539">Nucleus</keyword>
<reference evidence="12 13" key="1">
    <citation type="submission" date="2015-03" db="EMBL/GenBank/DDBJ databases">
        <title>Draft genome of the nematode, Opisthorchis viverrini.</title>
        <authorList>
            <person name="Mitreva M."/>
        </authorList>
    </citation>
    <scope>NUCLEOTIDE SEQUENCE [LARGE SCALE GENOMIC DNA]</scope>
    <source>
        <strain evidence="12">Khon Kaen</strain>
    </source>
</reference>
<feature type="region of interest" description="Disordered" evidence="11">
    <location>
        <begin position="51"/>
        <end position="75"/>
    </location>
</feature>
<protein>
    <recommendedName>
        <fullName evidence="10">SAGA-associated factor 11</fullName>
    </recommendedName>
</protein>
<evidence type="ECO:0000256" key="3">
    <source>
        <dbReference type="ARBA" id="ARBA00022771"/>
    </source>
</evidence>
<keyword evidence="13" id="KW-1185">Reference proteome</keyword>
<accession>A0A1S8X5P7</accession>
<comment type="function">
    <text evidence="10">Component of the transcription regulatory histone acetylation (HAT) complex SAGA, a multiprotein complex that activates transcription by remodeling chromatin and mediating histone acetylation and deubiquitination. Within the SAGA complex, participates in a subcomplex that specifically deubiquitinates histone H2B. The SAGA complex is recruited to specific gene promoters by activators, where it is required for transcription.</text>
</comment>
<dbReference type="EMBL" id="KV891990">
    <property type="protein sequence ID" value="OON21793.1"/>
    <property type="molecule type" value="Genomic_DNA"/>
</dbReference>
<evidence type="ECO:0000256" key="8">
    <source>
        <dbReference type="ARBA" id="ARBA00023163"/>
    </source>
</evidence>
<evidence type="ECO:0000256" key="11">
    <source>
        <dbReference type="SAM" id="MobiDB-lite"/>
    </source>
</evidence>
<gene>
    <name evidence="12" type="ORF">X801_02308</name>
</gene>
<dbReference type="PANTHER" id="PTHR46367">
    <property type="entry name" value="ATAXIN-7-LIKE PROTEIN 3"/>
    <property type="match status" value="1"/>
</dbReference>
<evidence type="ECO:0000313" key="13">
    <source>
        <dbReference type="Proteomes" id="UP000243686"/>
    </source>
</evidence>
<feature type="region of interest" description="Disordered" evidence="11">
    <location>
        <begin position="121"/>
        <end position="166"/>
    </location>
</feature>
<dbReference type="Pfam" id="PF08209">
    <property type="entry name" value="Sgf11"/>
    <property type="match status" value="1"/>
</dbReference>
<evidence type="ECO:0000256" key="1">
    <source>
        <dbReference type="ARBA" id="ARBA00004123"/>
    </source>
</evidence>
<evidence type="ECO:0000256" key="7">
    <source>
        <dbReference type="ARBA" id="ARBA00023159"/>
    </source>
</evidence>
<evidence type="ECO:0000256" key="5">
    <source>
        <dbReference type="ARBA" id="ARBA00022853"/>
    </source>
</evidence>
<dbReference type="GO" id="GO:0006357">
    <property type="term" value="P:regulation of transcription by RNA polymerase II"/>
    <property type="evidence" value="ECO:0007669"/>
    <property type="project" value="TreeGrafter"/>
</dbReference>
<evidence type="ECO:0000256" key="4">
    <source>
        <dbReference type="ARBA" id="ARBA00022833"/>
    </source>
</evidence>
<feature type="compositionally biased region" description="Low complexity" evidence="11">
    <location>
        <begin position="142"/>
        <end position="157"/>
    </location>
</feature>
<dbReference type="PANTHER" id="PTHR46367:SF1">
    <property type="entry name" value="ATAXIN-7-LIKE PROTEIN 3"/>
    <property type="match status" value="1"/>
</dbReference>
<dbReference type="GO" id="GO:0006325">
    <property type="term" value="P:chromatin organization"/>
    <property type="evidence" value="ECO:0007669"/>
    <property type="project" value="UniProtKB-KW"/>
</dbReference>
<dbReference type="AlphaFoldDB" id="A0A1S8X5P7"/>
<comment type="subcellular location">
    <subcellularLocation>
        <location evidence="1 10">Nucleus</location>
    </subcellularLocation>
</comment>
<keyword evidence="4" id="KW-0862">Zinc</keyword>
<dbReference type="InterPro" id="IPR013246">
    <property type="entry name" value="SAGA_su_Sgf11"/>
</dbReference>
<keyword evidence="6" id="KW-0805">Transcription regulation</keyword>
<feature type="region of interest" description="Disordered" evidence="11">
    <location>
        <begin position="199"/>
        <end position="233"/>
    </location>
</feature>
<dbReference type="GO" id="GO:0000124">
    <property type="term" value="C:SAGA complex"/>
    <property type="evidence" value="ECO:0007669"/>
    <property type="project" value="TreeGrafter"/>
</dbReference>
<dbReference type="Proteomes" id="UP000243686">
    <property type="component" value="Unassembled WGS sequence"/>
</dbReference>
<evidence type="ECO:0000256" key="9">
    <source>
        <dbReference type="ARBA" id="ARBA00023242"/>
    </source>
</evidence>
<keyword evidence="7 10" id="KW-0010">Activator</keyword>
<evidence type="ECO:0000313" key="12">
    <source>
        <dbReference type="EMBL" id="OON21793.1"/>
    </source>
</evidence>
<feature type="compositionally biased region" description="Polar residues" evidence="11">
    <location>
        <begin position="60"/>
        <end position="75"/>
    </location>
</feature>
<evidence type="ECO:0000256" key="2">
    <source>
        <dbReference type="ARBA" id="ARBA00022723"/>
    </source>
</evidence>
<comment type="subunit">
    <text evidence="10">Component of some SAGA transcription coactivator-HAT complexes.</text>
</comment>
<dbReference type="GO" id="GO:0071819">
    <property type="term" value="C:DUBm complex"/>
    <property type="evidence" value="ECO:0007669"/>
    <property type="project" value="TreeGrafter"/>
</dbReference>
<dbReference type="GO" id="GO:0008270">
    <property type="term" value="F:zinc ion binding"/>
    <property type="evidence" value="ECO:0007669"/>
    <property type="project" value="UniProtKB-KW"/>
</dbReference>
<evidence type="ECO:0000256" key="10">
    <source>
        <dbReference type="RuleBase" id="RU261113"/>
    </source>
</evidence>
<keyword evidence="3" id="KW-0863">Zinc-finger</keyword>
<comment type="similarity">
    <text evidence="10">Belongs to the SGF11 family.</text>
</comment>
<keyword evidence="8" id="KW-0804">Transcription</keyword>
<keyword evidence="5" id="KW-0156">Chromatin regulator</keyword>
<keyword evidence="2" id="KW-0479">Metal-binding</keyword>
<feature type="compositionally biased region" description="Low complexity" evidence="11">
    <location>
        <begin position="213"/>
        <end position="230"/>
    </location>
</feature>